<reference evidence="2" key="2">
    <citation type="submission" date="2015-01" db="EMBL/GenBank/DDBJ databases">
        <title>Evolutionary Origins and Diversification of the Mycorrhizal Mutualists.</title>
        <authorList>
            <consortium name="DOE Joint Genome Institute"/>
            <consortium name="Mycorrhizal Genomics Consortium"/>
            <person name="Kohler A."/>
            <person name="Kuo A."/>
            <person name="Nagy L.G."/>
            <person name="Floudas D."/>
            <person name="Copeland A."/>
            <person name="Barry K.W."/>
            <person name="Cichocki N."/>
            <person name="Veneault-Fourrey C."/>
            <person name="LaButti K."/>
            <person name="Lindquist E.A."/>
            <person name="Lipzen A."/>
            <person name="Lundell T."/>
            <person name="Morin E."/>
            <person name="Murat C."/>
            <person name="Riley R."/>
            <person name="Ohm R."/>
            <person name="Sun H."/>
            <person name="Tunlid A."/>
            <person name="Henrissat B."/>
            <person name="Grigoriev I.V."/>
            <person name="Hibbett D.S."/>
            <person name="Martin F."/>
        </authorList>
    </citation>
    <scope>NUCLEOTIDE SEQUENCE [LARGE SCALE GENOMIC DNA]</scope>
    <source>
        <strain evidence="2">LaAM-08-1</strain>
    </source>
</reference>
<organism evidence="1 2">
    <name type="scientific">Laccaria amethystina LaAM-08-1</name>
    <dbReference type="NCBI Taxonomy" id="1095629"/>
    <lineage>
        <taxon>Eukaryota</taxon>
        <taxon>Fungi</taxon>
        <taxon>Dikarya</taxon>
        <taxon>Basidiomycota</taxon>
        <taxon>Agaricomycotina</taxon>
        <taxon>Agaricomycetes</taxon>
        <taxon>Agaricomycetidae</taxon>
        <taxon>Agaricales</taxon>
        <taxon>Agaricineae</taxon>
        <taxon>Hydnangiaceae</taxon>
        <taxon>Laccaria</taxon>
    </lineage>
</organism>
<keyword evidence="2" id="KW-1185">Reference proteome</keyword>
<proteinExistence type="predicted"/>
<dbReference type="HOGENOM" id="CLU_2413581_0_0_1"/>
<accession>A0A0C9WSA3</accession>
<name>A0A0C9WSA3_9AGAR</name>
<evidence type="ECO:0000313" key="1">
    <source>
        <dbReference type="EMBL" id="KIJ94490.1"/>
    </source>
</evidence>
<evidence type="ECO:0000313" key="2">
    <source>
        <dbReference type="Proteomes" id="UP000054477"/>
    </source>
</evidence>
<dbReference type="AlphaFoldDB" id="A0A0C9WSA3"/>
<reference evidence="1 2" key="1">
    <citation type="submission" date="2014-04" db="EMBL/GenBank/DDBJ databases">
        <authorList>
            <consortium name="DOE Joint Genome Institute"/>
            <person name="Kuo A."/>
            <person name="Kohler A."/>
            <person name="Nagy L.G."/>
            <person name="Floudas D."/>
            <person name="Copeland A."/>
            <person name="Barry K.W."/>
            <person name="Cichocki N."/>
            <person name="Veneault-Fourrey C."/>
            <person name="LaButti K."/>
            <person name="Lindquist E.A."/>
            <person name="Lipzen A."/>
            <person name="Lundell T."/>
            <person name="Morin E."/>
            <person name="Murat C."/>
            <person name="Sun H."/>
            <person name="Tunlid A."/>
            <person name="Henrissat B."/>
            <person name="Grigoriev I.V."/>
            <person name="Hibbett D.S."/>
            <person name="Martin F."/>
            <person name="Nordberg H.P."/>
            <person name="Cantor M.N."/>
            <person name="Hua S.X."/>
        </authorList>
    </citation>
    <scope>NUCLEOTIDE SEQUENCE [LARGE SCALE GENOMIC DNA]</scope>
    <source>
        <strain evidence="1 2">LaAM-08-1</strain>
    </source>
</reference>
<protein>
    <submittedName>
        <fullName evidence="1">Uncharacterized protein</fullName>
    </submittedName>
</protein>
<dbReference type="Proteomes" id="UP000054477">
    <property type="component" value="Unassembled WGS sequence"/>
</dbReference>
<dbReference type="EMBL" id="KN838790">
    <property type="protein sequence ID" value="KIJ94490.1"/>
    <property type="molecule type" value="Genomic_DNA"/>
</dbReference>
<gene>
    <name evidence="1" type="ORF">K443DRAFT_12055</name>
</gene>
<sequence>MSSDISEFELLDLLFGKRMLGRFAMRKRGCASQPHLPPSLMQEMCAFLAKKSRLHKLANLESKTEIATCMCPDSSFDDDWPLYFKDETNRID</sequence>